<accession>A0A4Z2EIC9</accession>
<proteinExistence type="predicted"/>
<name>A0A4Z2EIC9_9TELE</name>
<protein>
    <submittedName>
        <fullName evidence="2">Uncharacterized protein</fullName>
    </submittedName>
</protein>
<dbReference type="AlphaFoldDB" id="A0A4Z2EIC9"/>
<dbReference type="Proteomes" id="UP000314294">
    <property type="component" value="Unassembled WGS sequence"/>
</dbReference>
<gene>
    <name evidence="2" type="ORF">EYF80_061271</name>
</gene>
<evidence type="ECO:0000256" key="1">
    <source>
        <dbReference type="SAM" id="MobiDB-lite"/>
    </source>
</evidence>
<organism evidence="2 3">
    <name type="scientific">Liparis tanakae</name>
    <name type="common">Tanaka's snailfish</name>
    <dbReference type="NCBI Taxonomy" id="230148"/>
    <lineage>
        <taxon>Eukaryota</taxon>
        <taxon>Metazoa</taxon>
        <taxon>Chordata</taxon>
        <taxon>Craniata</taxon>
        <taxon>Vertebrata</taxon>
        <taxon>Euteleostomi</taxon>
        <taxon>Actinopterygii</taxon>
        <taxon>Neopterygii</taxon>
        <taxon>Teleostei</taxon>
        <taxon>Neoteleostei</taxon>
        <taxon>Acanthomorphata</taxon>
        <taxon>Eupercaria</taxon>
        <taxon>Perciformes</taxon>
        <taxon>Cottioidei</taxon>
        <taxon>Cottales</taxon>
        <taxon>Liparidae</taxon>
        <taxon>Liparis</taxon>
    </lineage>
</organism>
<dbReference type="EMBL" id="SRLO01006725">
    <property type="protein sequence ID" value="TNN28583.1"/>
    <property type="molecule type" value="Genomic_DNA"/>
</dbReference>
<keyword evidence="3" id="KW-1185">Reference proteome</keyword>
<comment type="caution">
    <text evidence="2">The sequence shown here is derived from an EMBL/GenBank/DDBJ whole genome shotgun (WGS) entry which is preliminary data.</text>
</comment>
<feature type="compositionally biased region" description="Gly residues" evidence="1">
    <location>
        <begin position="57"/>
        <end position="68"/>
    </location>
</feature>
<sequence>MQIPSSGPQSGAVSASSAASAALAPGCALESQMEIHRRVYGRCVWTRERRAVRASWRGGGPKPAGGGSLQPVSSTVEPPRWQPLA</sequence>
<evidence type="ECO:0000313" key="3">
    <source>
        <dbReference type="Proteomes" id="UP000314294"/>
    </source>
</evidence>
<reference evidence="2 3" key="1">
    <citation type="submission" date="2019-03" db="EMBL/GenBank/DDBJ databases">
        <title>First draft genome of Liparis tanakae, snailfish: a comprehensive survey of snailfish specific genes.</title>
        <authorList>
            <person name="Kim W."/>
            <person name="Song I."/>
            <person name="Jeong J.-H."/>
            <person name="Kim D."/>
            <person name="Kim S."/>
            <person name="Ryu S."/>
            <person name="Song J.Y."/>
            <person name="Lee S.K."/>
        </authorList>
    </citation>
    <scope>NUCLEOTIDE SEQUENCE [LARGE SCALE GENOMIC DNA]</scope>
    <source>
        <tissue evidence="2">Muscle</tissue>
    </source>
</reference>
<evidence type="ECO:0000313" key="2">
    <source>
        <dbReference type="EMBL" id="TNN28583.1"/>
    </source>
</evidence>
<feature type="region of interest" description="Disordered" evidence="1">
    <location>
        <begin position="53"/>
        <end position="85"/>
    </location>
</feature>